<sequence length="73" mass="7841">MASSSRTACLAIFVMAALNISVNCAQAGDMRLLAYARVDNFLSEARDFQFEPEPAADGCIVTPGDDMECFDGE</sequence>
<reference evidence="2 3" key="1">
    <citation type="submission" date="2019-06" db="EMBL/GenBank/DDBJ databases">
        <title>Sorghum-associated microbial communities from plants grown in Nebraska, USA.</title>
        <authorList>
            <person name="Schachtman D."/>
        </authorList>
    </citation>
    <scope>NUCLEOTIDE SEQUENCE [LARGE SCALE GENOMIC DNA]</scope>
    <source>
        <strain evidence="2 3">1225</strain>
    </source>
</reference>
<proteinExistence type="predicted"/>
<dbReference type="AlphaFoldDB" id="A0A561R1G7"/>
<accession>A0A561R1G7</accession>
<comment type="caution">
    <text evidence="2">The sequence shown here is derived from an EMBL/GenBank/DDBJ whole genome shotgun (WGS) entry which is preliminary data.</text>
</comment>
<organism evidence="2 3">
    <name type="scientific">Neorhizobium alkalisoli</name>
    <dbReference type="NCBI Taxonomy" id="528178"/>
    <lineage>
        <taxon>Bacteria</taxon>
        <taxon>Pseudomonadati</taxon>
        <taxon>Pseudomonadota</taxon>
        <taxon>Alphaproteobacteria</taxon>
        <taxon>Hyphomicrobiales</taxon>
        <taxon>Rhizobiaceae</taxon>
        <taxon>Rhizobium/Agrobacterium group</taxon>
        <taxon>Neorhizobium</taxon>
    </lineage>
</organism>
<feature type="signal peptide" evidence="1">
    <location>
        <begin position="1"/>
        <end position="27"/>
    </location>
</feature>
<gene>
    <name evidence="2" type="ORF">FHW37_10270</name>
</gene>
<dbReference type="Proteomes" id="UP000320653">
    <property type="component" value="Unassembled WGS sequence"/>
</dbReference>
<dbReference type="EMBL" id="VIWP01000002">
    <property type="protein sequence ID" value="TWF56442.1"/>
    <property type="molecule type" value="Genomic_DNA"/>
</dbReference>
<keyword evidence="1" id="KW-0732">Signal</keyword>
<protein>
    <submittedName>
        <fullName evidence="2">Uncharacterized protein</fullName>
    </submittedName>
</protein>
<evidence type="ECO:0000256" key="1">
    <source>
        <dbReference type="SAM" id="SignalP"/>
    </source>
</evidence>
<name>A0A561R1G7_9HYPH</name>
<feature type="chain" id="PRO_5022159470" evidence="1">
    <location>
        <begin position="28"/>
        <end position="73"/>
    </location>
</feature>
<dbReference type="RefSeq" id="WP_145634016.1">
    <property type="nucleotide sequence ID" value="NZ_VIWP01000002.1"/>
</dbReference>
<evidence type="ECO:0000313" key="2">
    <source>
        <dbReference type="EMBL" id="TWF56442.1"/>
    </source>
</evidence>
<evidence type="ECO:0000313" key="3">
    <source>
        <dbReference type="Proteomes" id="UP000320653"/>
    </source>
</evidence>
<keyword evidence="3" id="KW-1185">Reference proteome</keyword>